<evidence type="ECO:0000256" key="1">
    <source>
        <dbReference type="ARBA" id="ARBA00010944"/>
    </source>
</evidence>
<dbReference type="PANTHER" id="PTHR10491:SF4">
    <property type="entry name" value="METHIONINE ADENOSYLTRANSFERASE 2 SUBUNIT BETA"/>
    <property type="match status" value="1"/>
</dbReference>
<comment type="function">
    <text evidence="2">Catalyzes the reduction of dTDP-6-deoxy-L-lyxo-4-hexulose to yield dTDP-L-rhamnose.</text>
</comment>
<proteinExistence type="inferred from homology"/>
<dbReference type="Proteomes" id="UP000623681">
    <property type="component" value="Unassembled WGS sequence"/>
</dbReference>
<dbReference type="Gene3D" id="3.40.50.720">
    <property type="entry name" value="NAD(P)-binding Rossmann-like Domain"/>
    <property type="match status" value="1"/>
</dbReference>
<evidence type="ECO:0000313" key="4">
    <source>
        <dbReference type="EMBL" id="MBL4930984.1"/>
    </source>
</evidence>
<protein>
    <recommendedName>
        <fullName evidence="2">dTDP-4-dehydrorhamnose reductase</fullName>
        <ecNumber evidence="2">1.1.1.133</ecNumber>
    </recommendedName>
</protein>
<sequence length="289" mass="32811">MKKILVTGAEGFFASRFIEYYKNEFDIVSLNKKNLDITKEESIEQIKYINPDYVVHAAAISDTGLCERNPELSYKVNVEGSINVAKGCHVSKSKLIYLSSDQVYNGNIQSGPYSEECIAMPNTVYGKHKIEAENLIEKIVDDAVILRLTWLFSLPERKKKVNSNIIWNIVKAAITNESISLPANEYRGITYVYDLIQNFSKIINIPGGIYNAGSENSLSTYDIGKFIIEQMALSNRVEDTLIKDADRYKDCKRDLRISNKKLNNIDISFPDTQEAISNCLEEFSYLNLK</sequence>
<evidence type="ECO:0000259" key="3">
    <source>
        <dbReference type="Pfam" id="PF04321"/>
    </source>
</evidence>
<dbReference type="PANTHER" id="PTHR10491">
    <property type="entry name" value="DTDP-4-DEHYDRORHAMNOSE REDUCTASE"/>
    <property type="match status" value="1"/>
</dbReference>
<evidence type="ECO:0000256" key="2">
    <source>
        <dbReference type="RuleBase" id="RU364082"/>
    </source>
</evidence>
<organism evidence="4 5">
    <name type="scientific">Clostridium paridis</name>
    <dbReference type="NCBI Taxonomy" id="2803863"/>
    <lineage>
        <taxon>Bacteria</taxon>
        <taxon>Bacillati</taxon>
        <taxon>Bacillota</taxon>
        <taxon>Clostridia</taxon>
        <taxon>Eubacteriales</taxon>
        <taxon>Clostridiaceae</taxon>
        <taxon>Clostridium</taxon>
    </lineage>
</organism>
<dbReference type="RefSeq" id="WP_202766359.1">
    <property type="nucleotide sequence ID" value="NZ_JAESWA010000017.1"/>
</dbReference>
<dbReference type="GO" id="GO:0008831">
    <property type="term" value="F:dTDP-4-dehydrorhamnose reductase activity"/>
    <property type="evidence" value="ECO:0007669"/>
    <property type="project" value="UniProtKB-EC"/>
</dbReference>
<dbReference type="InterPro" id="IPR036291">
    <property type="entry name" value="NAD(P)-bd_dom_sf"/>
</dbReference>
<dbReference type="SUPFAM" id="SSF51735">
    <property type="entry name" value="NAD(P)-binding Rossmann-fold domains"/>
    <property type="match status" value="1"/>
</dbReference>
<feature type="domain" description="RmlD-like substrate binding" evidence="3">
    <location>
        <begin position="3"/>
        <end position="283"/>
    </location>
</feature>
<dbReference type="GO" id="GO:0005829">
    <property type="term" value="C:cytosol"/>
    <property type="evidence" value="ECO:0007669"/>
    <property type="project" value="TreeGrafter"/>
</dbReference>
<gene>
    <name evidence="4" type="ORF">JK634_04140</name>
</gene>
<dbReference type="InterPro" id="IPR005913">
    <property type="entry name" value="dTDP_dehydrorham_reduct"/>
</dbReference>
<comment type="similarity">
    <text evidence="1 2">Belongs to the dTDP-4-dehydrorhamnose reductase family.</text>
</comment>
<dbReference type="GO" id="GO:0019305">
    <property type="term" value="P:dTDP-rhamnose biosynthetic process"/>
    <property type="evidence" value="ECO:0007669"/>
    <property type="project" value="TreeGrafter"/>
</dbReference>
<accession>A0A937FBR3</accession>
<dbReference type="EMBL" id="JAESWA010000017">
    <property type="protein sequence ID" value="MBL4930984.1"/>
    <property type="molecule type" value="Genomic_DNA"/>
</dbReference>
<dbReference type="AlphaFoldDB" id="A0A937FBR3"/>
<comment type="caution">
    <text evidence="4">The sequence shown here is derived from an EMBL/GenBank/DDBJ whole genome shotgun (WGS) entry which is preliminary data.</text>
</comment>
<evidence type="ECO:0000313" key="5">
    <source>
        <dbReference type="Proteomes" id="UP000623681"/>
    </source>
</evidence>
<reference evidence="4" key="1">
    <citation type="submission" date="2021-01" db="EMBL/GenBank/DDBJ databases">
        <title>Genome public.</title>
        <authorList>
            <person name="Liu C."/>
            <person name="Sun Q."/>
        </authorList>
    </citation>
    <scope>NUCLEOTIDE SEQUENCE</scope>
    <source>
        <strain evidence="4">YIM B02565</strain>
    </source>
</reference>
<keyword evidence="5" id="KW-1185">Reference proteome</keyword>
<dbReference type="InterPro" id="IPR029903">
    <property type="entry name" value="RmlD-like-bd"/>
</dbReference>
<keyword evidence="2" id="KW-0521">NADP</keyword>
<dbReference type="EC" id="1.1.1.133" evidence="2"/>
<dbReference type="Pfam" id="PF04321">
    <property type="entry name" value="RmlD_sub_bind"/>
    <property type="match status" value="1"/>
</dbReference>
<comment type="pathway">
    <text evidence="2">Carbohydrate biosynthesis; dTDP-L-rhamnose biosynthesis.</text>
</comment>
<name>A0A937FBR3_9CLOT</name>
<keyword evidence="2" id="KW-0560">Oxidoreductase</keyword>